<dbReference type="CDD" id="cd10839">
    <property type="entry name" value="cpPDZ1_DegP-like"/>
    <property type="match status" value="1"/>
</dbReference>
<keyword evidence="12" id="KW-0346">Stress response</keyword>
<feature type="domain" description="PDZ" evidence="15">
    <location>
        <begin position="388"/>
        <end position="475"/>
    </location>
</feature>
<dbReference type="EMBL" id="OU912926">
    <property type="protein sequence ID" value="CAG9932822.1"/>
    <property type="molecule type" value="Genomic_DNA"/>
</dbReference>
<evidence type="ECO:0000256" key="12">
    <source>
        <dbReference type="ARBA" id="ARBA00023016"/>
    </source>
</evidence>
<feature type="domain" description="PDZ" evidence="15">
    <location>
        <begin position="277"/>
        <end position="343"/>
    </location>
</feature>
<gene>
    <name evidence="16" type="primary">mucD</name>
    <name evidence="16" type="ORF">NTG6680_1569</name>
</gene>
<organism evidence="16 17">
    <name type="scientific">Candidatus Nitrotoga arctica</name>
    <dbReference type="NCBI Taxonomy" id="453162"/>
    <lineage>
        <taxon>Bacteria</taxon>
        <taxon>Pseudomonadati</taxon>
        <taxon>Pseudomonadota</taxon>
        <taxon>Betaproteobacteria</taxon>
        <taxon>Nitrosomonadales</taxon>
        <taxon>Gallionellaceae</taxon>
        <taxon>Candidatus Nitrotoga</taxon>
    </lineage>
</organism>
<keyword evidence="9" id="KW-0574">Periplasm</keyword>
<dbReference type="NCBIfam" id="TIGR02037">
    <property type="entry name" value="degP_htrA_DO"/>
    <property type="match status" value="1"/>
</dbReference>
<dbReference type="Pfam" id="PF17820">
    <property type="entry name" value="PDZ_6"/>
    <property type="match status" value="1"/>
</dbReference>
<dbReference type="PANTHER" id="PTHR22939:SF130">
    <property type="entry name" value="PERIPLASMIC SERINE ENDOPROTEASE DEGP-LIKE-RELATED"/>
    <property type="match status" value="1"/>
</dbReference>
<dbReference type="GO" id="GO:0016787">
    <property type="term" value="F:hydrolase activity"/>
    <property type="evidence" value="ECO:0007669"/>
    <property type="project" value="UniProtKB-KW"/>
</dbReference>
<comment type="catalytic activity">
    <reaction evidence="1">
        <text>Acts on substrates that are at least partially unfolded. The cleavage site P1 residue is normally between a pair of hydrophobic residues, such as Val-|-Val.</text>
        <dbReference type="EC" id="3.4.21.107"/>
    </reaction>
</comment>
<reference evidence="16 17" key="1">
    <citation type="submission" date="2021-10" db="EMBL/GenBank/DDBJ databases">
        <authorList>
            <person name="Koch H."/>
        </authorList>
    </citation>
    <scope>NUCLEOTIDE SEQUENCE [LARGE SCALE GENOMIC DNA]</scope>
    <source>
        <strain evidence="16">6680</strain>
    </source>
</reference>
<dbReference type="Pfam" id="PF13365">
    <property type="entry name" value="Trypsin_2"/>
    <property type="match status" value="1"/>
</dbReference>
<dbReference type="SMART" id="SM00228">
    <property type="entry name" value="PDZ"/>
    <property type="match status" value="2"/>
</dbReference>
<keyword evidence="7 14" id="KW-0732">Signal</keyword>
<evidence type="ECO:0000256" key="13">
    <source>
        <dbReference type="ARBA" id="ARBA00032850"/>
    </source>
</evidence>
<feature type="chain" id="PRO_5046136525" description="Probable periplasmic serine endoprotease DegP-like" evidence="14">
    <location>
        <begin position="23"/>
        <end position="485"/>
    </location>
</feature>
<evidence type="ECO:0000256" key="1">
    <source>
        <dbReference type="ARBA" id="ARBA00001772"/>
    </source>
</evidence>
<evidence type="ECO:0000256" key="14">
    <source>
        <dbReference type="SAM" id="SignalP"/>
    </source>
</evidence>
<evidence type="ECO:0000256" key="2">
    <source>
        <dbReference type="ARBA" id="ARBA00004418"/>
    </source>
</evidence>
<evidence type="ECO:0000256" key="8">
    <source>
        <dbReference type="ARBA" id="ARBA00022737"/>
    </source>
</evidence>
<dbReference type="InterPro" id="IPR011782">
    <property type="entry name" value="Pept_S1C_Do"/>
</dbReference>
<dbReference type="Pfam" id="PF13180">
    <property type="entry name" value="PDZ_2"/>
    <property type="match status" value="1"/>
</dbReference>
<dbReference type="InterPro" id="IPR036034">
    <property type="entry name" value="PDZ_sf"/>
</dbReference>
<evidence type="ECO:0000256" key="7">
    <source>
        <dbReference type="ARBA" id="ARBA00022729"/>
    </source>
</evidence>
<dbReference type="SUPFAM" id="SSF50156">
    <property type="entry name" value="PDZ domain-like"/>
    <property type="match status" value="2"/>
</dbReference>
<dbReference type="PANTHER" id="PTHR22939">
    <property type="entry name" value="SERINE PROTEASE FAMILY S1C HTRA-RELATED"/>
    <property type="match status" value="1"/>
</dbReference>
<evidence type="ECO:0000256" key="10">
    <source>
        <dbReference type="ARBA" id="ARBA00022801"/>
    </source>
</evidence>
<evidence type="ECO:0000256" key="11">
    <source>
        <dbReference type="ARBA" id="ARBA00022825"/>
    </source>
</evidence>
<evidence type="ECO:0000256" key="9">
    <source>
        <dbReference type="ARBA" id="ARBA00022764"/>
    </source>
</evidence>
<dbReference type="InterPro" id="IPR001940">
    <property type="entry name" value="Peptidase_S1C"/>
</dbReference>
<evidence type="ECO:0000313" key="16">
    <source>
        <dbReference type="EMBL" id="CAG9932822.1"/>
    </source>
</evidence>
<dbReference type="SUPFAM" id="SSF50494">
    <property type="entry name" value="Trypsin-like serine proteases"/>
    <property type="match status" value="1"/>
</dbReference>
<dbReference type="PROSITE" id="PS50106">
    <property type="entry name" value="PDZ"/>
    <property type="match status" value="2"/>
</dbReference>
<evidence type="ECO:0000256" key="6">
    <source>
        <dbReference type="ARBA" id="ARBA00022670"/>
    </source>
</evidence>
<protein>
    <recommendedName>
        <fullName evidence="5">Probable periplasmic serine endoprotease DegP-like</fullName>
        <ecNumber evidence="4">3.4.21.107</ecNumber>
    </recommendedName>
    <alternativeName>
        <fullName evidence="13">Protease Do</fullName>
    </alternativeName>
</protein>
<dbReference type="InterPro" id="IPR041489">
    <property type="entry name" value="PDZ_6"/>
</dbReference>
<keyword evidence="17" id="KW-1185">Reference proteome</keyword>
<comment type="subcellular location">
    <subcellularLocation>
        <location evidence="2">Periplasm</location>
    </subcellularLocation>
</comment>
<sequence>MMRTMRKPVLTVVLLITLFALDSCGKKQQAPPPVTTSSAVSTASTIVALPNFTVLVKKEGPAVVNISTTQKIRKEHLPFPAFPGTKQDDPFYEFFRRFAPGEMLPHEFRSQSLGSGFIISQDGYILTNAHVIDNADAVTVRLTDKREFKAKVVGADKRSDIALLKISAKDLPVASIGDTSKLEVGEWVVAIGSPFGFTNSVSQGIVSAMGRSLPGENTTPFIQTDVPINPGNSGGPLFNLKGEVIGINSQIYSRSGGYMGLSFAIPIDLAIKVKNELLKHGTVKRGWLGVTIQDVGPEHARSFGLTKASGALITTVGKNTPAARASLEIGDIILKFNAKELTDADDLARTVADAAPGSIARLSVWRRGEVKEVVVTLGDTETDLKTLKPRLMDKEMAPDKIGLTMHELNPDERQMLRTDGYVVVNAVDGIAAESGIQPKDIIIAINSQRISSIKQFRTVMAEVGKRAALLVQREGNMIFIPLISK</sequence>
<evidence type="ECO:0000256" key="3">
    <source>
        <dbReference type="ARBA" id="ARBA00010541"/>
    </source>
</evidence>
<dbReference type="InterPro" id="IPR001478">
    <property type="entry name" value="PDZ"/>
</dbReference>
<proteinExistence type="inferred from homology"/>
<name>A0ABM8YZ45_9PROT</name>
<dbReference type="EC" id="3.4.21.107" evidence="4"/>
<dbReference type="Gene3D" id="2.30.42.10">
    <property type="match status" value="2"/>
</dbReference>
<accession>A0ABM8YZ45</accession>
<dbReference type="Gene3D" id="2.40.10.120">
    <property type="match status" value="1"/>
</dbReference>
<evidence type="ECO:0000259" key="15">
    <source>
        <dbReference type="PROSITE" id="PS50106"/>
    </source>
</evidence>
<evidence type="ECO:0000256" key="5">
    <source>
        <dbReference type="ARBA" id="ARBA00013958"/>
    </source>
</evidence>
<evidence type="ECO:0000256" key="4">
    <source>
        <dbReference type="ARBA" id="ARBA00013035"/>
    </source>
</evidence>
<comment type="similarity">
    <text evidence="3">Belongs to the peptidase S1C family.</text>
</comment>
<dbReference type="PRINTS" id="PR00834">
    <property type="entry name" value="PROTEASES2C"/>
</dbReference>
<keyword evidence="8" id="KW-0677">Repeat</keyword>
<evidence type="ECO:0000313" key="17">
    <source>
        <dbReference type="Proteomes" id="UP000839052"/>
    </source>
</evidence>
<keyword evidence="10 16" id="KW-0378">Hydrolase</keyword>
<keyword evidence="11" id="KW-0720">Serine protease</keyword>
<dbReference type="InterPro" id="IPR009003">
    <property type="entry name" value="Peptidase_S1_PA"/>
</dbReference>
<dbReference type="Proteomes" id="UP000839052">
    <property type="component" value="Chromosome"/>
</dbReference>
<feature type="signal peptide" evidence="14">
    <location>
        <begin position="1"/>
        <end position="22"/>
    </location>
</feature>
<keyword evidence="6" id="KW-0645">Protease</keyword>